<keyword evidence="3" id="KW-1185">Reference proteome</keyword>
<dbReference type="AlphaFoldDB" id="A0AA36HFM0"/>
<dbReference type="Proteomes" id="UP001176961">
    <property type="component" value="Unassembled WGS sequence"/>
</dbReference>
<proteinExistence type="predicted"/>
<accession>A0AA36HFM0</accession>
<dbReference type="EMBL" id="CATQJL010000326">
    <property type="protein sequence ID" value="CAJ0609179.1"/>
    <property type="molecule type" value="Genomic_DNA"/>
</dbReference>
<evidence type="ECO:0000313" key="3">
    <source>
        <dbReference type="Proteomes" id="UP001176961"/>
    </source>
</evidence>
<name>A0AA36HFM0_CYLNA</name>
<feature type="domain" description="MULE transposase" evidence="1">
    <location>
        <begin position="41"/>
        <end position="115"/>
    </location>
</feature>
<protein>
    <recommendedName>
        <fullName evidence="1">MULE transposase domain-containing protein</fullName>
    </recommendedName>
</protein>
<dbReference type="InterPro" id="IPR018289">
    <property type="entry name" value="MULE_transposase_dom"/>
</dbReference>
<comment type="caution">
    <text evidence="2">The sequence shown here is derived from an EMBL/GenBank/DDBJ whole genome shotgun (WGS) entry which is preliminary data.</text>
</comment>
<reference evidence="2" key="1">
    <citation type="submission" date="2023-07" db="EMBL/GenBank/DDBJ databases">
        <authorList>
            <consortium name="CYATHOMIX"/>
        </authorList>
    </citation>
    <scope>NUCLEOTIDE SEQUENCE</scope>
    <source>
        <strain evidence="2">N/A</strain>
    </source>
</reference>
<sequence length="116" mass="12877">MSSALVFYTISRTRGVVPNSAIPQGSNCGDVVKFRLNGRRYKAKIPLLFGIMRNKSEQDYIVVFEKLKEFLCAASLESSGPELGIVVNFELATINAARTTFLNCTVEDCLWHLSQA</sequence>
<organism evidence="2 3">
    <name type="scientific">Cylicocyclus nassatus</name>
    <name type="common">Nematode worm</name>
    <dbReference type="NCBI Taxonomy" id="53992"/>
    <lineage>
        <taxon>Eukaryota</taxon>
        <taxon>Metazoa</taxon>
        <taxon>Ecdysozoa</taxon>
        <taxon>Nematoda</taxon>
        <taxon>Chromadorea</taxon>
        <taxon>Rhabditida</taxon>
        <taxon>Rhabditina</taxon>
        <taxon>Rhabditomorpha</taxon>
        <taxon>Strongyloidea</taxon>
        <taxon>Strongylidae</taxon>
        <taxon>Cylicocyclus</taxon>
    </lineage>
</organism>
<dbReference type="Pfam" id="PF10551">
    <property type="entry name" value="MULE"/>
    <property type="match status" value="1"/>
</dbReference>
<evidence type="ECO:0000313" key="2">
    <source>
        <dbReference type="EMBL" id="CAJ0609179.1"/>
    </source>
</evidence>
<evidence type="ECO:0000259" key="1">
    <source>
        <dbReference type="Pfam" id="PF10551"/>
    </source>
</evidence>
<gene>
    <name evidence="2" type="ORF">CYNAS_LOCUS21162</name>
</gene>